<keyword evidence="4 8" id="KW-0812">Transmembrane</keyword>
<protein>
    <recommendedName>
        <fullName evidence="10">Major facilitator superfamily (MFS) profile domain-containing protein</fullName>
    </recommendedName>
</protein>
<reference evidence="11 12" key="1">
    <citation type="journal article" date="2024" name="J. Plant Pathol.">
        <title>Sequence and assembly of the genome of Seiridium unicorne, isolate CBS 538.82, causal agent of cypress canker disease.</title>
        <authorList>
            <person name="Scali E."/>
            <person name="Rocca G.D."/>
            <person name="Danti R."/>
            <person name="Garbelotto M."/>
            <person name="Barberini S."/>
            <person name="Baroncelli R."/>
            <person name="Emiliani G."/>
        </authorList>
    </citation>
    <scope>NUCLEOTIDE SEQUENCE [LARGE SCALE GENOMIC DNA]</scope>
    <source>
        <strain evidence="11 12">BM-138-508</strain>
    </source>
</reference>
<evidence type="ECO:0000256" key="5">
    <source>
        <dbReference type="ARBA" id="ARBA00022989"/>
    </source>
</evidence>
<keyword evidence="6 8" id="KW-0472">Membrane</keyword>
<feature type="transmembrane region" description="Helical" evidence="8">
    <location>
        <begin position="176"/>
        <end position="197"/>
    </location>
</feature>
<dbReference type="PROSITE" id="PS00217">
    <property type="entry name" value="SUGAR_TRANSPORT_2"/>
    <property type="match status" value="1"/>
</dbReference>
<evidence type="ECO:0000313" key="12">
    <source>
        <dbReference type="Proteomes" id="UP001408356"/>
    </source>
</evidence>
<dbReference type="PANTHER" id="PTHR48022">
    <property type="entry name" value="PLASTIDIC GLUCOSE TRANSPORTER 4"/>
    <property type="match status" value="1"/>
</dbReference>
<evidence type="ECO:0000256" key="3">
    <source>
        <dbReference type="ARBA" id="ARBA00022448"/>
    </source>
</evidence>
<sequence length="494" mass="53740">MLGIDPQLARMSLTTALVISVCVVDSVTIAYDGSVMGSVNVMPSYLAYFEIDTATKAVNSTATSLGAIMIALFAGFIADKRGRLETLLLSAILNIVGAAITAGAQNLAMFIAGRMVLGLGMGLAQSVAGVYVAETTKPSVRALALGLYYSCWGLGGIMATGISYGCTSLEPSNWAWRLPSLLQGLAPILVIVLLPFLPESPRWLISKDRLDEGLNNIARINGTTVDDQATQFQYQEIVDRLDYEKAEGKSVPFREIVRNAPNRRRVALALSVAPITMLTGSNVITYYYGDMLSQAGITSSKTQMEISLILSVWQLVVALGGSLVADRMGRRLLCLTSLVGCTAMFYVVGALTAVYGSSSYNPGVQGTVASIFLYLGFYSFGLTPLTQMYPPEVLSYGLRATVMGLFTLLNKACGIFVTMVFPYLFESIGWKTYMTNASWNFLFIFYVYFFWVETKGKSLEEAGDLFDDIKRSYAADLDDTDSNKDRTRVNEVLV</sequence>
<evidence type="ECO:0000256" key="6">
    <source>
        <dbReference type="ARBA" id="ARBA00023136"/>
    </source>
</evidence>
<dbReference type="NCBIfam" id="TIGR00879">
    <property type="entry name" value="SP"/>
    <property type="match status" value="1"/>
</dbReference>
<dbReference type="PROSITE" id="PS50850">
    <property type="entry name" value="MFS"/>
    <property type="match status" value="1"/>
</dbReference>
<feature type="domain" description="Major facilitator superfamily (MFS) profile" evidence="10">
    <location>
        <begin position="18"/>
        <end position="455"/>
    </location>
</feature>
<gene>
    <name evidence="11" type="ORF">SUNI508_13343</name>
</gene>
<dbReference type="Pfam" id="PF00083">
    <property type="entry name" value="Sugar_tr"/>
    <property type="match status" value="1"/>
</dbReference>
<accession>A0ABR2VEL9</accession>
<keyword evidence="5 8" id="KW-1133">Transmembrane helix</keyword>
<dbReference type="InterPro" id="IPR003663">
    <property type="entry name" value="Sugar/inositol_transpt"/>
</dbReference>
<comment type="similarity">
    <text evidence="2 7">Belongs to the major facilitator superfamily. Sugar transporter (TC 2.A.1.1) family.</text>
</comment>
<dbReference type="Gene3D" id="1.20.1250.20">
    <property type="entry name" value="MFS general substrate transporter like domains"/>
    <property type="match status" value="1"/>
</dbReference>
<evidence type="ECO:0000259" key="10">
    <source>
        <dbReference type="PROSITE" id="PS50850"/>
    </source>
</evidence>
<dbReference type="InterPro" id="IPR005829">
    <property type="entry name" value="Sugar_transporter_CS"/>
</dbReference>
<proteinExistence type="inferred from homology"/>
<feature type="transmembrane region" description="Helical" evidence="8">
    <location>
        <begin position="332"/>
        <end position="355"/>
    </location>
</feature>
<evidence type="ECO:0000256" key="1">
    <source>
        <dbReference type="ARBA" id="ARBA00004141"/>
    </source>
</evidence>
<dbReference type="InterPro" id="IPR036259">
    <property type="entry name" value="MFS_trans_sf"/>
</dbReference>
<feature type="transmembrane region" description="Helical" evidence="8">
    <location>
        <begin position="433"/>
        <end position="451"/>
    </location>
</feature>
<comment type="caution">
    <text evidence="11">The sequence shown here is derived from an EMBL/GenBank/DDBJ whole genome shotgun (WGS) entry which is preliminary data.</text>
</comment>
<evidence type="ECO:0000256" key="9">
    <source>
        <dbReference type="SAM" id="SignalP"/>
    </source>
</evidence>
<feature type="signal peptide" evidence="9">
    <location>
        <begin position="1"/>
        <end position="26"/>
    </location>
</feature>
<dbReference type="Proteomes" id="UP001408356">
    <property type="component" value="Unassembled WGS sequence"/>
</dbReference>
<feature type="transmembrane region" description="Helical" evidence="8">
    <location>
        <begin position="54"/>
        <end position="74"/>
    </location>
</feature>
<feature type="transmembrane region" description="Helical" evidence="8">
    <location>
        <begin position="308"/>
        <end position="325"/>
    </location>
</feature>
<keyword evidence="12" id="KW-1185">Reference proteome</keyword>
<evidence type="ECO:0000313" key="11">
    <source>
        <dbReference type="EMBL" id="KAK9424890.1"/>
    </source>
</evidence>
<dbReference type="InterPro" id="IPR005828">
    <property type="entry name" value="MFS_sugar_transport-like"/>
</dbReference>
<evidence type="ECO:0000256" key="4">
    <source>
        <dbReference type="ARBA" id="ARBA00022692"/>
    </source>
</evidence>
<name>A0ABR2VEL9_9PEZI</name>
<comment type="subcellular location">
    <subcellularLocation>
        <location evidence="1">Membrane</location>
        <topology evidence="1">Multi-pass membrane protein</topology>
    </subcellularLocation>
</comment>
<dbReference type="InterPro" id="IPR020846">
    <property type="entry name" value="MFS_dom"/>
</dbReference>
<feature type="transmembrane region" description="Helical" evidence="8">
    <location>
        <begin position="111"/>
        <end position="133"/>
    </location>
</feature>
<dbReference type="EMBL" id="JARVKF010000028">
    <property type="protein sequence ID" value="KAK9424890.1"/>
    <property type="molecule type" value="Genomic_DNA"/>
</dbReference>
<feature type="transmembrane region" description="Helical" evidence="8">
    <location>
        <begin position="145"/>
        <end position="164"/>
    </location>
</feature>
<dbReference type="PROSITE" id="PS00216">
    <property type="entry name" value="SUGAR_TRANSPORT_1"/>
    <property type="match status" value="1"/>
</dbReference>
<organism evidence="11 12">
    <name type="scientific">Seiridium unicorne</name>
    <dbReference type="NCBI Taxonomy" id="138068"/>
    <lineage>
        <taxon>Eukaryota</taxon>
        <taxon>Fungi</taxon>
        <taxon>Dikarya</taxon>
        <taxon>Ascomycota</taxon>
        <taxon>Pezizomycotina</taxon>
        <taxon>Sordariomycetes</taxon>
        <taxon>Xylariomycetidae</taxon>
        <taxon>Amphisphaeriales</taxon>
        <taxon>Sporocadaceae</taxon>
        <taxon>Seiridium</taxon>
    </lineage>
</organism>
<dbReference type="InterPro" id="IPR050360">
    <property type="entry name" value="MFS_Sugar_Transporters"/>
</dbReference>
<dbReference type="SUPFAM" id="SSF103473">
    <property type="entry name" value="MFS general substrate transporter"/>
    <property type="match status" value="1"/>
</dbReference>
<feature type="transmembrane region" description="Helical" evidence="8">
    <location>
        <begin position="397"/>
        <end position="421"/>
    </location>
</feature>
<feature type="transmembrane region" description="Helical" evidence="8">
    <location>
        <begin position="367"/>
        <end position="385"/>
    </location>
</feature>
<evidence type="ECO:0000256" key="7">
    <source>
        <dbReference type="RuleBase" id="RU003346"/>
    </source>
</evidence>
<evidence type="ECO:0000256" key="2">
    <source>
        <dbReference type="ARBA" id="ARBA00010992"/>
    </source>
</evidence>
<dbReference type="PANTHER" id="PTHR48022:SF31">
    <property type="entry name" value="HEXOSE TRANSPORTER"/>
    <property type="match status" value="1"/>
</dbReference>
<keyword evidence="9" id="KW-0732">Signal</keyword>
<evidence type="ECO:0000256" key="8">
    <source>
        <dbReference type="SAM" id="Phobius"/>
    </source>
</evidence>
<feature type="transmembrane region" description="Helical" evidence="8">
    <location>
        <begin position="86"/>
        <end position="105"/>
    </location>
</feature>
<feature type="chain" id="PRO_5046420705" description="Major facilitator superfamily (MFS) profile domain-containing protein" evidence="9">
    <location>
        <begin position="27"/>
        <end position="494"/>
    </location>
</feature>
<keyword evidence="3 7" id="KW-0813">Transport</keyword>
<dbReference type="PRINTS" id="PR00171">
    <property type="entry name" value="SUGRTRNSPORT"/>
</dbReference>
<feature type="transmembrane region" description="Helical" evidence="8">
    <location>
        <begin position="266"/>
        <end position="288"/>
    </location>
</feature>